<dbReference type="Gene3D" id="3.10.490.10">
    <property type="entry name" value="Gamma-glutamyl cyclotransferase-like"/>
    <property type="match status" value="1"/>
</dbReference>
<accession>B8MMS0</accession>
<dbReference type="PANTHER" id="PTHR31544">
    <property type="entry name" value="AIG2-LIKE PROTEIN D"/>
    <property type="match status" value="1"/>
</dbReference>
<dbReference type="Pfam" id="PF06094">
    <property type="entry name" value="GGACT"/>
    <property type="match status" value="1"/>
</dbReference>
<evidence type="ECO:0000256" key="3">
    <source>
        <dbReference type="ARBA" id="ARBA00030602"/>
    </source>
</evidence>
<feature type="region of interest" description="Disordered" evidence="4">
    <location>
        <begin position="1"/>
        <end position="25"/>
    </location>
</feature>
<dbReference type="InterPro" id="IPR045038">
    <property type="entry name" value="AIG2-like"/>
</dbReference>
<reference evidence="7" key="1">
    <citation type="journal article" date="2015" name="Genome Announc.">
        <title>Genome sequence of the AIDS-associated pathogen Penicillium marneffei (ATCC18224) and its near taxonomic relative Talaromyces stipitatus (ATCC10500).</title>
        <authorList>
            <person name="Nierman W.C."/>
            <person name="Fedorova-Abrams N.D."/>
            <person name="Andrianopoulos A."/>
        </authorList>
    </citation>
    <scope>NUCLEOTIDE SEQUENCE [LARGE SCALE GENOMIC DNA]</scope>
    <source>
        <strain evidence="7">ATCC 10500 / CBS 375.48 / QM 6759 / NRRL 1006</strain>
    </source>
</reference>
<protein>
    <recommendedName>
        <fullName evidence="3">Putative gamma-glutamylcyclotransferase</fullName>
    </recommendedName>
</protein>
<dbReference type="SUPFAM" id="SSF110857">
    <property type="entry name" value="Gamma-glutamyl cyclotransferase-like"/>
    <property type="match status" value="1"/>
</dbReference>
<evidence type="ECO:0000256" key="4">
    <source>
        <dbReference type="SAM" id="MobiDB-lite"/>
    </source>
</evidence>
<organism evidence="6 7">
    <name type="scientific">Talaromyces stipitatus (strain ATCC 10500 / CBS 375.48 / QM 6759 / NRRL 1006)</name>
    <name type="common">Penicillium stipitatum</name>
    <dbReference type="NCBI Taxonomy" id="441959"/>
    <lineage>
        <taxon>Eukaryota</taxon>
        <taxon>Fungi</taxon>
        <taxon>Dikarya</taxon>
        <taxon>Ascomycota</taxon>
        <taxon>Pezizomycotina</taxon>
        <taxon>Eurotiomycetes</taxon>
        <taxon>Eurotiomycetidae</taxon>
        <taxon>Eurotiales</taxon>
        <taxon>Trichocomaceae</taxon>
        <taxon>Talaromyces</taxon>
        <taxon>Talaromyces sect. Talaromyces</taxon>
    </lineage>
</organism>
<gene>
    <name evidence="6" type="ORF">TSTA_100700</name>
</gene>
<evidence type="ECO:0000256" key="2">
    <source>
        <dbReference type="ARBA" id="ARBA00022679"/>
    </source>
</evidence>
<keyword evidence="2" id="KW-0808">Transferase</keyword>
<dbReference type="OMA" id="SGAFEPI"/>
<dbReference type="EMBL" id="EQ962658">
    <property type="protein sequence ID" value="EED13826.1"/>
    <property type="molecule type" value="Genomic_DNA"/>
</dbReference>
<dbReference type="PhylomeDB" id="B8MMS0"/>
<proteinExistence type="inferred from homology"/>
<keyword evidence="7" id="KW-1185">Reference proteome</keyword>
<dbReference type="InParanoid" id="B8MMS0"/>
<sequence>MPLSVSQGLMKPLRNTSAKPDPLKRRTTACMAVPPPEIHSKTFPLTLKLRTTPPDWYHKPRKSPPLTESLPAPTGPYFFYGTLTDPYLVSEILGLDHEPAFRPAYIVGYKCKLWGQYPALLDAAPDSIVKGAVYHVSTAEDAKKPAAYETSNYRLENCWIEYMDGEPAREMVYV</sequence>
<evidence type="ECO:0000259" key="5">
    <source>
        <dbReference type="Pfam" id="PF06094"/>
    </source>
</evidence>
<dbReference type="eggNOG" id="ENOG502S2U6">
    <property type="taxonomic scope" value="Eukaryota"/>
</dbReference>
<evidence type="ECO:0000313" key="6">
    <source>
        <dbReference type="EMBL" id="EED13826.1"/>
    </source>
</evidence>
<name>B8MMS0_TALSN</name>
<evidence type="ECO:0000256" key="1">
    <source>
        <dbReference type="ARBA" id="ARBA00008861"/>
    </source>
</evidence>
<dbReference type="OrthoDB" id="3262926at2759"/>
<dbReference type="InterPro" id="IPR013024">
    <property type="entry name" value="GGCT-like"/>
</dbReference>
<evidence type="ECO:0000313" key="7">
    <source>
        <dbReference type="Proteomes" id="UP000001745"/>
    </source>
</evidence>
<dbReference type="Proteomes" id="UP000001745">
    <property type="component" value="Unassembled WGS sequence"/>
</dbReference>
<dbReference type="InterPro" id="IPR036568">
    <property type="entry name" value="GGCT-like_sf"/>
</dbReference>
<dbReference type="GeneID" id="8097954"/>
<dbReference type="HOGENOM" id="CLU_092543_2_1_1"/>
<dbReference type="GO" id="GO:0016740">
    <property type="term" value="F:transferase activity"/>
    <property type="evidence" value="ECO:0007669"/>
    <property type="project" value="UniProtKB-KW"/>
</dbReference>
<dbReference type="CDD" id="cd06661">
    <property type="entry name" value="GGCT_like"/>
    <property type="match status" value="1"/>
</dbReference>
<feature type="domain" description="Gamma-glutamylcyclotransferase AIG2-like" evidence="5">
    <location>
        <begin position="77"/>
        <end position="174"/>
    </location>
</feature>
<dbReference type="PANTHER" id="PTHR31544:SF4">
    <property type="entry name" value="GAMMA-GLUTAMYLCYCLOTRANSFERASE-RELATED"/>
    <property type="match status" value="1"/>
</dbReference>
<dbReference type="InterPro" id="IPR009288">
    <property type="entry name" value="AIG2-like_dom"/>
</dbReference>
<dbReference type="VEuPathDB" id="FungiDB:TSTA_100700"/>
<dbReference type="RefSeq" id="XP_002486064.1">
    <property type="nucleotide sequence ID" value="XM_002486019.1"/>
</dbReference>
<comment type="similarity">
    <text evidence="1">Belongs to the gamma-glutamylcyclotransferase family.</text>
</comment>
<dbReference type="AlphaFoldDB" id="B8MMS0"/>